<keyword evidence="3" id="KW-1185">Reference proteome</keyword>
<protein>
    <submittedName>
        <fullName evidence="2">Uncharacterized protein</fullName>
    </submittedName>
</protein>
<dbReference type="Proteomes" id="UP001632037">
    <property type="component" value="Unassembled WGS sequence"/>
</dbReference>
<name>A0ABD3EYR5_9STRA</name>
<sequence>MLSPDKDESDEASQRAHHEESLKATILEKLRPRSTFVACPLVFVDDKKRQFGRFGRPVRDAPGALRLTKGSRSLQPL</sequence>
<evidence type="ECO:0000313" key="3">
    <source>
        <dbReference type="Proteomes" id="UP001632037"/>
    </source>
</evidence>
<dbReference type="EMBL" id="JBIMZQ010000048">
    <property type="protein sequence ID" value="KAL3659219.1"/>
    <property type="molecule type" value="Genomic_DNA"/>
</dbReference>
<evidence type="ECO:0000313" key="2">
    <source>
        <dbReference type="EMBL" id="KAL3659219.1"/>
    </source>
</evidence>
<dbReference type="AlphaFoldDB" id="A0ABD3EYR5"/>
<feature type="region of interest" description="Disordered" evidence="1">
    <location>
        <begin position="1"/>
        <end position="24"/>
    </location>
</feature>
<proteinExistence type="predicted"/>
<accession>A0ABD3EYR5</accession>
<reference evidence="2 3" key="1">
    <citation type="submission" date="2024-09" db="EMBL/GenBank/DDBJ databases">
        <title>Genome sequencing and assembly of Phytophthora oleae, isolate VK10A, causative agent of rot of olive drupes.</title>
        <authorList>
            <person name="Conti Taguali S."/>
            <person name="Riolo M."/>
            <person name="La Spada F."/>
            <person name="Cacciola S.O."/>
            <person name="Dionisio G."/>
        </authorList>
    </citation>
    <scope>NUCLEOTIDE SEQUENCE [LARGE SCALE GENOMIC DNA]</scope>
    <source>
        <strain evidence="2 3">VK10A</strain>
    </source>
</reference>
<gene>
    <name evidence="2" type="ORF">V7S43_015797</name>
</gene>
<comment type="caution">
    <text evidence="2">The sequence shown here is derived from an EMBL/GenBank/DDBJ whole genome shotgun (WGS) entry which is preliminary data.</text>
</comment>
<organism evidence="2 3">
    <name type="scientific">Phytophthora oleae</name>
    <dbReference type="NCBI Taxonomy" id="2107226"/>
    <lineage>
        <taxon>Eukaryota</taxon>
        <taxon>Sar</taxon>
        <taxon>Stramenopiles</taxon>
        <taxon>Oomycota</taxon>
        <taxon>Peronosporomycetes</taxon>
        <taxon>Peronosporales</taxon>
        <taxon>Peronosporaceae</taxon>
        <taxon>Phytophthora</taxon>
    </lineage>
</organism>
<evidence type="ECO:0000256" key="1">
    <source>
        <dbReference type="SAM" id="MobiDB-lite"/>
    </source>
</evidence>